<feature type="chain" id="PRO_5017685814" evidence="1">
    <location>
        <begin position="24"/>
        <end position="77"/>
    </location>
</feature>
<sequence length="77" mass="8398">MKKFFISTVIALTAIFVSQSVYARLPDCESFGGTYLVCDVEEEFEIINAVLEACDGGGPSTPIYIIYPESCDLPVLP</sequence>
<dbReference type="RefSeq" id="WP_086542684.1">
    <property type="nucleotide sequence ID" value="NZ_MSSW01000052.1"/>
</dbReference>
<reference evidence="2 3" key="1">
    <citation type="submission" date="2018-08" db="EMBL/GenBank/DDBJ databases">
        <title>Genomic Encyclopedia of Archaeal and Bacterial Type Strains, Phase II (KMG-II): from individual species to whole genera.</title>
        <authorList>
            <person name="Goeker M."/>
        </authorList>
    </citation>
    <scope>NUCLEOTIDE SEQUENCE [LARGE SCALE GENOMIC DNA]</scope>
    <source>
        <strain evidence="2 3">DSM 15986</strain>
    </source>
</reference>
<accession>A0A3E0DL16</accession>
<dbReference type="AlphaFoldDB" id="A0A3E0DL16"/>
<evidence type="ECO:0000313" key="2">
    <source>
        <dbReference type="EMBL" id="REG83519.1"/>
    </source>
</evidence>
<evidence type="ECO:0000256" key="1">
    <source>
        <dbReference type="SAM" id="SignalP"/>
    </source>
</evidence>
<name>A0A3E0DL16_9BACT</name>
<gene>
    <name evidence="2" type="ORF">C8N25_11718</name>
</gene>
<dbReference type="EMBL" id="QUNF01000017">
    <property type="protein sequence ID" value="REG83519.1"/>
    <property type="molecule type" value="Genomic_DNA"/>
</dbReference>
<protein>
    <submittedName>
        <fullName evidence="2">Uncharacterized protein</fullName>
    </submittedName>
</protein>
<keyword evidence="1" id="KW-0732">Signal</keyword>
<evidence type="ECO:0000313" key="3">
    <source>
        <dbReference type="Proteomes" id="UP000256405"/>
    </source>
</evidence>
<organism evidence="2 3">
    <name type="scientific">Algoriphagus antarcticus</name>
    <dbReference type="NCBI Taxonomy" id="238540"/>
    <lineage>
        <taxon>Bacteria</taxon>
        <taxon>Pseudomonadati</taxon>
        <taxon>Bacteroidota</taxon>
        <taxon>Cytophagia</taxon>
        <taxon>Cytophagales</taxon>
        <taxon>Cyclobacteriaceae</taxon>
        <taxon>Algoriphagus</taxon>
    </lineage>
</organism>
<proteinExistence type="predicted"/>
<feature type="signal peptide" evidence="1">
    <location>
        <begin position="1"/>
        <end position="23"/>
    </location>
</feature>
<dbReference type="Proteomes" id="UP000256405">
    <property type="component" value="Unassembled WGS sequence"/>
</dbReference>
<keyword evidence="3" id="KW-1185">Reference proteome</keyword>
<comment type="caution">
    <text evidence="2">The sequence shown here is derived from an EMBL/GenBank/DDBJ whole genome shotgun (WGS) entry which is preliminary data.</text>
</comment>